<evidence type="ECO:0000313" key="1">
    <source>
        <dbReference type="EMBL" id="MFC6092639.1"/>
    </source>
</evidence>
<keyword evidence="2" id="KW-1185">Reference proteome</keyword>
<dbReference type="Proteomes" id="UP001596220">
    <property type="component" value="Unassembled WGS sequence"/>
</dbReference>
<dbReference type="EMBL" id="JBHSQO010000031">
    <property type="protein sequence ID" value="MFC6092639.1"/>
    <property type="molecule type" value="Genomic_DNA"/>
</dbReference>
<accession>A0ABW1PC66</accession>
<dbReference type="RefSeq" id="WP_380639045.1">
    <property type="nucleotide sequence ID" value="NZ_JBHSQO010000031.1"/>
</dbReference>
<protein>
    <submittedName>
        <fullName evidence="1">Uncharacterized protein</fullName>
    </submittedName>
</protein>
<name>A0ABW1PC66_9PSEU</name>
<comment type="caution">
    <text evidence="1">The sequence shown here is derived from an EMBL/GenBank/DDBJ whole genome shotgun (WGS) entry which is preliminary data.</text>
</comment>
<sequence>MPAGVQFFEVDHAQDAAVTEIDAGRGASGKAKQAVFDDLNTRWAEARALVTR</sequence>
<proteinExistence type="predicted"/>
<organism evidence="1 2">
    <name type="scientific">Saccharothrix lopnurensis</name>
    <dbReference type="NCBI Taxonomy" id="1670621"/>
    <lineage>
        <taxon>Bacteria</taxon>
        <taxon>Bacillati</taxon>
        <taxon>Actinomycetota</taxon>
        <taxon>Actinomycetes</taxon>
        <taxon>Pseudonocardiales</taxon>
        <taxon>Pseudonocardiaceae</taxon>
        <taxon>Saccharothrix</taxon>
    </lineage>
</organism>
<reference evidence="2" key="1">
    <citation type="journal article" date="2019" name="Int. J. Syst. Evol. Microbiol.">
        <title>The Global Catalogue of Microorganisms (GCM) 10K type strain sequencing project: providing services to taxonomists for standard genome sequencing and annotation.</title>
        <authorList>
            <consortium name="The Broad Institute Genomics Platform"/>
            <consortium name="The Broad Institute Genome Sequencing Center for Infectious Disease"/>
            <person name="Wu L."/>
            <person name="Ma J."/>
        </authorList>
    </citation>
    <scope>NUCLEOTIDE SEQUENCE [LARGE SCALE GENOMIC DNA]</scope>
    <source>
        <strain evidence="2">CGMCC 4.7246</strain>
    </source>
</reference>
<evidence type="ECO:0000313" key="2">
    <source>
        <dbReference type="Proteomes" id="UP001596220"/>
    </source>
</evidence>
<gene>
    <name evidence="1" type="ORF">ACFP3R_25470</name>
</gene>